<dbReference type="GO" id="GO:0004806">
    <property type="term" value="F:triacylglycerol lipase activity"/>
    <property type="evidence" value="ECO:0007669"/>
    <property type="project" value="InterPro"/>
</dbReference>
<dbReference type="Pfam" id="PF03583">
    <property type="entry name" value="LIP"/>
    <property type="match status" value="1"/>
</dbReference>
<evidence type="ECO:0000313" key="2">
    <source>
        <dbReference type="EMBL" id="AMP10183.1"/>
    </source>
</evidence>
<dbReference type="InterPro" id="IPR005152">
    <property type="entry name" value="Lipase_secreted"/>
</dbReference>
<name>A0A127QJH4_9BURK</name>
<evidence type="ECO:0000256" key="1">
    <source>
        <dbReference type="SAM" id="SignalP"/>
    </source>
</evidence>
<sequence>MRIIQPILQSKFLAFLIAAPLSLTLSACGGDSSAEFQTQPKAFTADGGVSAFYTWNGTTPAAPGVLLRQEPLPANQVLPNASQGIRILYTSTDGDDGKTANYVSGDLQLPKGITPAGGWPLIAWSHGTVGVADVCAPSWTVRDPRDIDYLDAWLAQGYAVVSTDYQGLGTPGLHPYLHARPEAYSVLDSIRAVTKAFPQLSSSVVIVGQSQGAQGAIATAGYAPSYAPEIKLLGTVATGVPYQLQSVLAYLNSLTAQVPTTGFTSVLATLEAYAWLGYATAERVVPNFVLADNLTDKGKAFYSVVASQCLAPIEAYITQNKLVTSDVFKGDVSGWATQTLQSSNYPTVKFAAPIFVGTGTLDTDIPTAVQYLFAKDACAAGSTVEQHYYVGQDHSGTVNASLVDSEPFVKKLFAGQAITSNCAALVPPPAN</sequence>
<dbReference type="PIRSF" id="PIRSF029171">
    <property type="entry name" value="Esterase_LipA"/>
    <property type="match status" value="1"/>
</dbReference>
<dbReference type="SUPFAM" id="SSF53474">
    <property type="entry name" value="alpha/beta-Hydrolases"/>
    <property type="match status" value="1"/>
</dbReference>
<dbReference type="OrthoDB" id="9955at2"/>
<organism evidence="2 3">
    <name type="scientific">Collimonas arenae</name>
    <dbReference type="NCBI Taxonomy" id="279058"/>
    <lineage>
        <taxon>Bacteria</taxon>
        <taxon>Pseudomonadati</taxon>
        <taxon>Pseudomonadota</taxon>
        <taxon>Betaproteobacteria</taxon>
        <taxon>Burkholderiales</taxon>
        <taxon>Oxalobacteraceae</taxon>
        <taxon>Collimonas</taxon>
    </lineage>
</organism>
<keyword evidence="3" id="KW-1185">Reference proteome</keyword>
<accession>A0A127QJH4</accession>
<dbReference type="AlphaFoldDB" id="A0A127QJH4"/>
<gene>
    <name evidence="2" type="ORF">CAter282_2436</name>
</gene>
<protein>
    <submittedName>
        <fullName evidence="2">Prolyl oligopeptidase family protein</fullName>
    </submittedName>
</protein>
<dbReference type="InterPro" id="IPR029058">
    <property type="entry name" value="AB_hydrolase_fold"/>
</dbReference>
<dbReference type="PROSITE" id="PS51257">
    <property type="entry name" value="PROKAR_LIPOPROTEIN"/>
    <property type="match status" value="1"/>
</dbReference>
<dbReference type="PANTHER" id="PTHR34853">
    <property type="match status" value="1"/>
</dbReference>
<dbReference type="GO" id="GO:0016042">
    <property type="term" value="P:lipid catabolic process"/>
    <property type="evidence" value="ECO:0007669"/>
    <property type="project" value="InterPro"/>
</dbReference>
<dbReference type="Proteomes" id="UP000071778">
    <property type="component" value="Chromosome"/>
</dbReference>
<dbReference type="EMBL" id="CP013235">
    <property type="protein sequence ID" value="AMP10183.1"/>
    <property type="molecule type" value="Genomic_DNA"/>
</dbReference>
<dbReference type="RefSeq" id="WP_061533518.1">
    <property type="nucleotide sequence ID" value="NZ_CP013233.1"/>
</dbReference>
<reference evidence="2 3" key="1">
    <citation type="submission" date="2015-11" db="EMBL/GenBank/DDBJ databases">
        <title>Exploring the genomic traits of fungus-feeding bacterial genus Collimonas.</title>
        <authorList>
            <person name="Song C."/>
            <person name="Schmidt R."/>
            <person name="de Jager V."/>
            <person name="Krzyzanowska D."/>
            <person name="Jongedijk E."/>
            <person name="Cankar K."/>
            <person name="Beekwilder J."/>
            <person name="van Veen A."/>
            <person name="de Boer W."/>
            <person name="van Veen J.A."/>
            <person name="Garbeva P."/>
        </authorList>
    </citation>
    <scope>NUCLEOTIDE SEQUENCE [LARGE SCALE GENOMIC DNA]</scope>
    <source>
        <strain evidence="2 3">Ter282</strain>
    </source>
</reference>
<dbReference type="PANTHER" id="PTHR34853:SF1">
    <property type="entry name" value="LIPASE 5"/>
    <property type="match status" value="1"/>
</dbReference>
<feature type="chain" id="PRO_5007277957" evidence="1">
    <location>
        <begin position="28"/>
        <end position="431"/>
    </location>
</feature>
<dbReference type="PATRIC" id="fig|279058.17.peg.2663"/>
<keyword evidence="1" id="KW-0732">Signal</keyword>
<proteinExistence type="predicted"/>
<dbReference type="Gene3D" id="3.40.50.1820">
    <property type="entry name" value="alpha/beta hydrolase"/>
    <property type="match status" value="2"/>
</dbReference>
<evidence type="ECO:0000313" key="3">
    <source>
        <dbReference type="Proteomes" id="UP000071778"/>
    </source>
</evidence>
<feature type="signal peptide" evidence="1">
    <location>
        <begin position="1"/>
        <end position="27"/>
    </location>
</feature>